<dbReference type="EMBL" id="JAFVMF010000004">
    <property type="protein sequence ID" value="MBO1359172.1"/>
    <property type="molecule type" value="Genomic_DNA"/>
</dbReference>
<organism evidence="1 2">
    <name type="scientific">Acetobacter sacchari</name>
    <dbReference type="NCBI Taxonomy" id="2661687"/>
    <lineage>
        <taxon>Bacteria</taxon>
        <taxon>Pseudomonadati</taxon>
        <taxon>Pseudomonadota</taxon>
        <taxon>Alphaproteobacteria</taxon>
        <taxon>Acetobacterales</taxon>
        <taxon>Acetobacteraceae</taxon>
        <taxon>Acetobacter</taxon>
    </lineage>
</organism>
<accession>A0ABS3LTE0</accession>
<dbReference type="Gene3D" id="3.90.550.10">
    <property type="entry name" value="Spore Coat Polysaccharide Biosynthesis Protein SpsA, Chain A"/>
    <property type="match status" value="1"/>
</dbReference>
<evidence type="ECO:0000313" key="1">
    <source>
        <dbReference type="EMBL" id="MBO1359172.1"/>
    </source>
</evidence>
<comment type="caution">
    <text evidence="1">The sequence shown here is derived from an EMBL/GenBank/DDBJ whole genome shotgun (WGS) entry which is preliminary data.</text>
</comment>
<dbReference type="Proteomes" id="UP000664771">
    <property type="component" value="Unassembled WGS sequence"/>
</dbReference>
<dbReference type="SUPFAM" id="SSF53448">
    <property type="entry name" value="Nucleotide-diphospho-sugar transferases"/>
    <property type="match status" value="1"/>
</dbReference>
<protein>
    <submittedName>
        <fullName evidence="1">Glycosyltransferase family 2 protein</fullName>
    </submittedName>
</protein>
<sequence>MSKVGLVLFVKNEIRDIYFWISWHLSCGFDELIIFDDYSDDGTYELLSMISEEFPVKLFRAEPGHAFNIRQRNTYVKAIEISKKEFDWVLVLDSDEYLNLKNHTNVKDFLNDYDDFSGIAINWCCYGSSNHLVYPTSPNVFTNYISHSEIDFEYSCVPKSFFRPKNTNANYINPHRFDVDGNYVNVEKKDVVWSEEKDAELLLPPVWEIATINHYITRSCEHFLEKYRRRVDIRNSGMGISLFNYLDQNHIREEKDIEVYAKAYRFIFEIQNLIHRKLSNQLLKNDIFKSLIGFAFSHAPMLEDKFYDLRSHHGSHLCIDRATRFLTHADVITSEHERIVCFESKYLPGTLFIFPSETLNYIAAKFEERVSIIQSYAITDIWNKDLSLVNQLTQRVMCCVSGNFSGNVEVDRNFVSNWERFTCDEIERPQSDHVAFIIHIIDDVLRRLRSGEPLPEQIDPDIFAFIWSLLPFETLQTLFTLSGFCHVSWMRPQRRFAI</sequence>
<dbReference type="Pfam" id="PF13704">
    <property type="entry name" value="Glyco_tranf_2_4"/>
    <property type="match status" value="1"/>
</dbReference>
<dbReference type="RefSeq" id="WP_207879982.1">
    <property type="nucleotide sequence ID" value="NZ_JAFVMF010000004.1"/>
</dbReference>
<proteinExistence type="predicted"/>
<name>A0ABS3LTE0_9PROT</name>
<dbReference type="InterPro" id="IPR029044">
    <property type="entry name" value="Nucleotide-diphossugar_trans"/>
</dbReference>
<keyword evidence="2" id="KW-1185">Reference proteome</keyword>
<evidence type="ECO:0000313" key="2">
    <source>
        <dbReference type="Proteomes" id="UP000664771"/>
    </source>
</evidence>
<gene>
    <name evidence="1" type="ORF">J2D73_05095</name>
</gene>
<reference evidence="1 2" key="1">
    <citation type="submission" date="2021-03" db="EMBL/GenBank/DDBJ databases">
        <title>The complete genome sequence of Acetobacter sacchari TBRC 11175.</title>
        <authorList>
            <person name="Charoenyingcharoen P."/>
            <person name="Yukphan P."/>
        </authorList>
    </citation>
    <scope>NUCLEOTIDE SEQUENCE [LARGE SCALE GENOMIC DNA]</scope>
    <source>
        <strain evidence="1 2">TBRC 11175</strain>
    </source>
</reference>